<sequence length="539" mass="59940">MTERKRLHITPLNPQLLPVVLPPPILQQSSNISLHTIQTFPDKNYGYVDLPELEAAKLRKKLHGSLLKGFKMRVEEARPKKDFGEDDKSKEPGQNTPETITNRGKTAKAREEGVIHGHELHDRKVKRGWTEPASSEAKPSKRRKEKSDKKSKPKASSLTGNAECLFKTMLPPNKIPSDNAHIKKRKRGESNRQVIVHEFANTTKHANFLRDDSDATSKKRTSEYVEGKGWLDEDGNVVEAGPVLRRTKSKRDGNNDPPLEKPIKVPSRRSSRLDTPSVVITVPKPRSTKSEPAVLDDATSSSGTSSTSESDNGDSVLESTPSPPRESRTRSEKQKRKSIGGATTGAHGVEVGSVERLSITRSSPSPPPAQDLDPISTPENSGIHPLEALFKRPNTAASRTQKKPALEVSTSFNYLDPDADENGSQGTLIPQTPYTQQDIRQRRQRSAAPTPDTAAPGKTFGDFWEGNSDISAGDEDMEIEGASKAESDEATPKKKRDHPQSEFQKRFWEQRGETNRGWKRKRREATKEKRHNANKERKG</sequence>
<proteinExistence type="predicted"/>
<evidence type="ECO:0008006" key="4">
    <source>
        <dbReference type="Google" id="ProtNLM"/>
    </source>
</evidence>
<keyword evidence="3" id="KW-1185">Reference proteome</keyword>
<feature type="compositionally biased region" description="Basic and acidic residues" evidence="1">
    <location>
        <begin position="250"/>
        <end position="263"/>
    </location>
</feature>
<evidence type="ECO:0000256" key="1">
    <source>
        <dbReference type="SAM" id="MobiDB-lite"/>
    </source>
</evidence>
<evidence type="ECO:0000313" key="2">
    <source>
        <dbReference type="EMBL" id="KAK0508860.1"/>
    </source>
</evidence>
<feature type="compositionally biased region" description="Polar residues" evidence="1">
    <location>
        <begin position="422"/>
        <end position="438"/>
    </location>
</feature>
<dbReference type="EMBL" id="JAFEKC020000020">
    <property type="protein sequence ID" value="KAK0508860.1"/>
    <property type="molecule type" value="Genomic_DNA"/>
</dbReference>
<name>A0AA39V6V0_9LECA</name>
<feature type="compositionally biased region" description="Basic and acidic residues" evidence="1">
    <location>
        <begin position="525"/>
        <end position="539"/>
    </location>
</feature>
<dbReference type="Proteomes" id="UP001166286">
    <property type="component" value="Unassembled WGS sequence"/>
</dbReference>
<evidence type="ECO:0000313" key="3">
    <source>
        <dbReference type="Proteomes" id="UP001166286"/>
    </source>
</evidence>
<feature type="compositionally biased region" description="Basic and acidic residues" evidence="1">
    <location>
        <begin position="481"/>
        <end position="516"/>
    </location>
</feature>
<feature type="compositionally biased region" description="Low complexity" evidence="1">
    <location>
        <begin position="296"/>
        <end position="315"/>
    </location>
</feature>
<feature type="compositionally biased region" description="Polar residues" evidence="1">
    <location>
        <begin position="92"/>
        <end position="104"/>
    </location>
</feature>
<reference evidence="2" key="1">
    <citation type="submission" date="2023-03" db="EMBL/GenBank/DDBJ databases">
        <title>Complete genome of Cladonia borealis.</title>
        <authorList>
            <person name="Park H."/>
        </authorList>
    </citation>
    <scope>NUCLEOTIDE SEQUENCE</scope>
    <source>
        <strain evidence="2">ANT050790</strain>
    </source>
</reference>
<protein>
    <recommendedName>
        <fullName evidence="4">Suppressor protein SRP40</fullName>
    </recommendedName>
</protein>
<feature type="region of interest" description="Disordered" evidence="1">
    <location>
        <begin position="78"/>
        <end position="539"/>
    </location>
</feature>
<accession>A0AA39V6V0</accession>
<feature type="compositionally biased region" description="Basic and acidic residues" evidence="1">
    <location>
        <begin position="208"/>
        <end position="231"/>
    </location>
</feature>
<feature type="compositionally biased region" description="Basic and acidic residues" evidence="1">
    <location>
        <begin position="78"/>
        <end position="91"/>
    </location>
</feature>
<comment type="caution">
    <text evidence="2">The sequence shown here is derived from an EMBL/GenBank/DDBJ whole genome shotgun (WGS) entry which is preliminary data.</text>
</comment>
<dbReference type="AlphaFoldDB" id="A0AA39V6V0"/>
<gene>
    <name evidence="2" type="ORF">JMJ35_009136</name>
</gene>
<organism evidence="2 3">
    <name type="scientific">Cladonia borealis</name>
    <dbReference type="NCBI Taxonomy" id="184061"/>
    <lineage>
        <taxon>Eukaryota</taxon>
        <taxon>Fungi</taxon>
        <taxon>Dikarya</taxon>
        <taxon>Ascomycota</taxon>
        <taxon>Pezizomycotina</taxon>
        <taxon>Lecanoromycetes</taxon>
        <taxon>OSLEUM clade</taxon>
        <taxon>Lecanoromycetidae</taxon>
        <taxon>Lecanorales</taxon>
        <taxon>Lecanorineae</taxon>
        <taxon>Cladoniaceae</taxon>
        <taxon>Cladonia</taxon>
    </lineage>
</organism>
<feature type="compositionally biased region" description="Basic and acidic residues" evidence="1">
    <location>
        <begin position="108"/>
        <end position="122"/>
    </location>
</feature>